<dbReference type="InterPro" id="IPR039426">
    <property type="entry name" value="TonB-dep_rcpt-like"/>
</dbReference>
<comment type="caution">
    <text evidence="12">The sequence shown here is derived from an EMBL/GenBank/DDBJ whole genome shotgun (WGS) entry which is preliminary data.</text>
</comment>
<keyword evidence="6 8" id="KW-0472">Membrane</keyword>
<evidence type="ECO:0000256" key="1">
    <source>
        <dbReference type="ARBA" id="ARBA00004571"/>
    </source>
</evidence>
<evidence type="ECO:0000256" key="7">
    <source>
        <dbReference type="ARBA" id="ARBA00023237"/>
    </source>
</evidence>
<dbReference type="GO" id="GO:0044718">
    <property type="term" value="P:siderophore transmembrane transport"/>
    <property type="evidence" value="ECO:0007669"/>
    <property type="project" value="TreeGrafter"/>
</dbReference>
<dbReference type="SUPFAM" id="SSF49464">
    <property type="entry name" value="Carboxypeptidase regulatory domain-like"/>
    <property type="match status" value="1"/>
</dbReference>
<dbReference type="InterPro" id="IPR036942">
    <property type="entry name" value="Beta-barrel_TonB_sf"/>
</dbReference>
<comment type="similarity">
    <text evidence="8">Belongs to the TonB-dependent receptor family.</text>
</comment>
<evidence type="ECO:0000256" key="4">
    <source>
        <dbReference type="ARBA" id="ARBA00022692"/>
    </source>
</evidence>
<comment type="subcellular location">
    <subcellularLocation>
        <location evidence="1">Cell outer membrane</location>
        <topology evidence="1">Multi-pass membrane protein</topology>
    </subcellularLocation>
</comment>
<dbReference type="Pfam" id="PF13620">
    <property type="entry name" value="CarboxypepD_reg"/>
    <property type="match status" value="1"/>
</dbReference>
<evidence type="ECO:0000259" key="10">
    <source>
        <dbReference type="Pfam" id="PF00593"/>
    </source>
</evidence>
<gene>
    <name evidence="12" type="ORF">DXN04_21155</name>
</gene>
<dbReference type="PANTHER" id="PTHR30069">
    <property type="entry name" value="TONB-DEPENDENT OUTER MEMBRANE RECEPTOR"/>
    <property type="match status" value="1"/>
</dbReference>
<dbReference type="InterPro" id="IPR000531">
    <property type="entry name" value="Beta-barrel_TonB"/>
</dbReference>
<evidence type="ECO:0000256" key="8">
    <source>
        <dbReference type="RuleBase" id="RU003357"/>
    </source>
</evidence>
<organism evidence="12 13">
    <name type="scientific">Chitinophaga silvisoli</name>
    <dbReference type="NCBI Taxonomy" id="2291814"/>
    <lineage>
        <taxon>Bacteria</taxon>
        <taxon>Pseudomonadati</taxon>
        <taxon>Bacteroidota</taxon>
        <taxon>Chitinophagia</taxon>
        <taxon>Chitinophagales</taxon>
        <taxon>Chitinophagaceae</taxon>
        <taxon>Chitinophaga</taxon>
    </lineage>
</organism>
<name>A0A3E1NYC4_9BACT</name>
<dbReference type="Gene3D" id="2.60.40.1120">
    <property type="entry name" value="Carboxypeptidase-like, regulatory domain"/>
    <property type="match status" value="1"/>
</dbReference>
<evidence type="ECO:0000256" key="6">
    <source>
        <dbReference type="ARBA" id="ARBA00023136"/>
    </source>
</evidence>
<dbReference type="GO" id="GO:0015344">
    <property type="term" value="F:siderophore uptake transmembrane transporter activity"/>
    <property type="evidence" value="ECO:0007669"/>
    <property type="project" value="TreeGrafter"/>
</dbReference>
<dbReference type="SUPFAM" id="SSF56935">
    <property type="entry name" value="Porins"/>
    <property type="match status" value="1"/>
</dbReference>
<dbReference type="Gene3D" id="2.170.130.10">
    <property type="entry name" value="TonB-dependent receptor, plug domain"/>
    <property type="match status" value="1"/>
</dbReference>
<dbReference type="GO" id="GO:0009279">
    <property type="term" value="C:cell outer membrane"/>
    <property type="evidence" value="ECO:0007669"/>
    <property type="project" value="UniProtKB-SubCell"/>
</dbReference>
<keyword evidence="12" id="KW-0675">Receptor</keyword>
<evidence type="ECO:0000313" key="13">
    <source>
        <dbReference type="Proteomes" id="UP000261174"/>
    </source>
</evidence>
<dbReference type="Gene3D" id="2.40.170.20">
    <property type="entry name" value="TonB-dependent receptor, beta-barrel domain"/>
    <property type="match status" value="1"/>
</dbReference>
<keyword evidence="7" id="KW-0998">Cell outer membrane</keyword>
<feature type="signal peptide" evidence="9">
    <location>
        <begin position="1"/>
        <end position="22"/>
    </location>
</feature>
<feature type="domain" description="TonB-dependent receptor plug" evidence="11">
    <location>
        <begin position="140"/>
        <end position="238"/>
    </location>
</feature>
<keyword evidence="9" id="KW-0732">Signal</keyword>
<keyword evidence="5 8" id="KW-0798">TonB box</keyword>
<evidence type="ECO:0000313" key="12">
    <source>
        <dbReference type="EMBL" id="RFM32946.1"/>
    </source>
</evidence>
<dbReference type="InterPro" id="IPR037066">
    <property type="entry name" value="Plug_dom_sf"/>
</dbReference>
<dbReference type="PANTHER" id="PTHR30069:SF36">
    <property type="entry name" value="BLL6948 PROTEIN"/>
    <property type="match status" value="1"/>
</dbReference>
<dbReference type="InterPro" id="IPR012910">
    <property type="entry name" value="Plug_dom"/>
</dbReference>
<proteinExistence type="inferred from homology"/>
<feature type="chain" id="PRO_5017572622" evidence="9">
    <location>
        <begin position="23"/>
        <end position="759"/>
    </location>
</feature>
<keyword evidence="3" id="KW-1134">Transmembrane beta strand</keyword>
<evidence type="ECO:0000256" key="2">
    <source>
        <dbReference type="ARBA" id="ARBA00022448"/>
    </source>
</evidence>
<evidence type="ECO:0000256" key="5">
    <source>
        <dbReference type="ARBA" id="ARBA00023077"/>
    </source>
</evidence>
<feature type="domain" description="TonB-dependent receptor-like beta-barrel" evidence="10">
    <location>
        <begin position="321"/>
        <end position="715"/>
    </location>
</feature>
<keyword evidence="4" id="KW-0812">Transmembrane</keyword>
<dbReference type="InterPro" id="IPR008969">
    <property type="entry name" value="CarboxyPept-like_regulatory"/>
</dbReference>
<keyword evidence="2" id="KW-0813">Transport</keyword>
<keyword evidence="13" id="KW-1185">Reference proteome</keyword>
<protein>
    <submittedName>
        <fullName evidence="12">TonB-dependent receptor</fullName>
    </submittedName>
</protein>
<dbReference type="AlphaFoldDB" id="A0A3E1NYC4"/>
<evidence type="ECO:0000256" key="9">
    <source>
        <dbReference type="SAM" id="SignalP"/>
    </source>
</evidence>
<dbReference type="RefSeq" id="WP_116855382.1">
    <property type="nucleotide sequence ID" value="NZ_QTJV01000008.1"/>
</dbReference>
<evidence type="ECO:0000256" key="3">
    <source>
        <dbReference type="ARBA" id="ARBA00022452"/>
    </source>
</evidence>
<evidence type="ECO:0000259" key="11">
    <source>
        <dbReference type="Pfam" id="PF07715"/>
    </source>
</evidence>
<accession>A0A3E1NYC4</accession>
<dbReference type="OrthoDB" id="99480at2"/>
<dbReference type="Proteomes" id="UP000261174">
    <property type="component" value="Unassembled WGS sequence"/>
</dbReference>
<reference evidence="12 13" key="1">
    <citation type="submission" date="2018-08" db="EMBL/GenBank/DDBJ databases">
        <title>Chitinophaga sp. K20C18050901, a novel bacterium isolated from forest soil.</title>
        <authorList>
            <person name="Wang C."/>
        </authorList>
    </citation>
    <scope>NUCLEOTIDE SEQUENCE [LARGE SCALE GENOMIC DNA]</scope>
    <source>
        <strain evidence="12 13">K20C18050901</strain>
    </source>
</reference>
<dbReference type="Pfam" id="PF07715">
    <property type="entry name" value="Plug"/>
    <property type="match status" value="1"/>
</dbReference>
<dbReference type="EMBL" id="QTJV01000008">
    <property type="protein sequence ID" value="RFM32946.1"/>
    <property type="molecule type" value="Genomic_DNA"/>
</dbReference>
<dbReference type="Pfam" id="PF00593">
    <property type="entry name" value="TonB_dep_Rec_b-barrel"/>
    <property type="match status" value="1"/>
</dbReference>
<sequence length="759" mass="84440">MYKPFSRLGSAVILLCGMTVNAQTTTQIRGIVTDNTDQKHIPGATVVIVETGLHAGSANIHGVVTGETGEFTIANVASGEYMLKVTSTGYEALTKKIKVIAGNGNTYNISLKPDLLNLSEITVSAATTRPGENKMDLLAMQLQPVKSAQDLLRTVPGLFIAQHAGGGKAEQIFVRGTDNDHGTDFAIFFDDIPVNMPSHAHGQGYADMHFMIPEVVGRASFFKGPYDAGLGDFSISGAAQFQSLYKLDRNVAKVEYGRYNSPRGLVMLHSPEWRNQNAYIAADYSYNDGYFIHKLHFKRLNLFGRYNVQLSPATDLSVTASGFNSSWDASGQLPLRAINAGKLNRYGSIDPSEGGSTSRVNLSIKTSTKLGTNGTFNNMLYYTKNNFSLYSDFTFFMTDTIHGDEIRQWEARDLFGYKGTYKRFDSIGHTALQTEVGLTTRTDLPDNGRDHVEQRVLLSVDAVNTAQITNYSFYIKENWQFHPRWHMQLGLRNDLFDFNFQDKLDKSNDGSKVVYRFNPKLHLYYDMSGNVTLYAKAGTGFHSNFIQAVVSKEQPANPVPTSYGGDLGTNFKIGQRALFSITGWMLYVGSEYRFVADDGSFEEIGNARKIGMDASIRYQLSNALWADVNLNYAHGVLRDAPKDANQLPLHPKWNSTGGLTYRHPSGLNASLRYRYMGERPATEDGSVQSASYFITDAVVKFTHPRYEIGIYAENLFNTQWAEAQFYDESKLKGEAEPVYDFHITPGTPLFIKGSLSVYF</sequence>